<dbReference type="Proteomes" id="UP000033854">
    <property type="component" value="Unassembled WGS sequence"/>
</dbReference>
<evidence type="ECO:0000256" key="2">
    <source>
        <dbReference type="SAM" id="MobiDB-lite"/>
    </source>
</evidence>
<evidence type="ECO:0000313" key="3">
    <source>
        <dbReference type="EMBL" id="KKS43131.1"/>
    </source>
</evidence>
<dbReference type="InterPro" id="IPR011990">
    <property type="entry name" value="TPR-like_helical_dom_sf"/>
</dbReference>
<dbReference type="InterPro" id="IPR019734">
    <property type="entry name" value="TPR_rpt"/>
</dbReference>
<feature type="region of interest" description="Disordered" evidence="2">
    <location>
        <begin position="218"/>
        <end position="239"/>
    </location>
</feature>
<name>A0A0G1B9Y9_9BACT</name>
<comment type="caution">
    <text evidence="3">The sequence shown here is derived from an EMBL/GenBank/DDBJ whole genome shotgun (WGS) entry which is preliminary data.</text>
</comment>
<dbReference type="AlphaFoldDB" id="A0A0G1B9Y9"/>
<reference evidence="3 4" key="1">
    <citation type="journal article" date="2015" name="Nature">
        <title>rRNA introns, odd ribosomes, and small enigmatic genomes across a large radiation of phyla.</title>
        <authorList>
            <person name="Brown C.T."/>
            <person name="Hug L.A."/>
            <person name="Thomas B.C."/>
            <person name="Sharon I."/>
            <person name="Castelle C.J."/>
            <person name="Singh A."/>
            <person name="Wilkins M.J."/>
            <person name="Williams K.H."/>
            <person name="Banfield J.F."/>
        </authorList>
    </citation>
    <scope>NUCLEOTIDE SEQUENCE [LARGE SCALE GENOMIC DNA]</scope>
</reference>
<dbReference type="PROSITE" id="PS50005">
    <property type="entry name" value="TPR"/>
    <property type="match status" value="1"/>
</dbReference>
<feature type="repeat" description="TPR" evidence="1">
    <location>
        <begin position="44"/>
        <end position="77"/>
    </location>
</feature>
<accession>A0A0G1B9Y9</accession>
<dbReference type="Gene3D" id="1.25.40.10">
    <property type="entry name" value="Tetratricopeptide repeat domain"/>
    <property type="match status" value="1"/>
</dbReference>
<evidence type="ECO:0000313" key="4">
    <source>
        <dbReference type="Proteomes" id="UP000033854"/>
    </source>
</evidence>
<gene>
    <name evidence="3" type="ORF">UV06_C0002G0033</name>
</gene>
<protein>
    <submittedName>
        <fullName evidence="3">Uncharacterized protein</fullName>
    </submittedName>
</protein>
<dbReference type="SMART" id="SM00028">
    <property type="entry name" value="TPR"/>
    <property type="match status" value="1"/>
</dbReference>
<keyword evidence="1" id="KW-0802">TPR repeat</keyword>
<dbReference type="EMBL" id="LCDA01000002">
    <property type="protein sequence ID" value="KKS43131.1"/>
    <property type="molecule type" value="Genomic_DNA"/>
</dbReference>
<sequence length="239" mass="26633">MASSMNNDSTHDLTQEAIKAAVSKNWNEAISLNTKILETYPDDISTLNRLGISYSMIGKNKKAEENFNKVLKIDIHNPIAKNNLVRLKANKTTGLLNPFTQTVSFIEEPGKSKVVPLVNQAEPKIFSALNIGEPVELENCKHKVKVSDMKNIFIGYLPDNISHRLLQLLKSGYKYKTVMKSVNPKTPQVFIQEMHAAKRLKGVPSFPLDDNEILPSLSAGESSELPPLEIYDPLMGEES</sequence>
<proteinExistence type="predicted"/>
<organism evidence="3 4">
    <name type="scientific">Candidatus Collierbacteria bacterium GW2011_GWA2_42_17</name>
    <dbReference type="NCBI Taxonomy" id="1618378"/>
    <lineage>
        <taxon>Bacteria</taxon>
        <taxon>Candidatus Collieribacteriota</taxon>
    </lineage>
</organism>
<dbReference type="SUPFAM" id="SSF48452">
    <property type="entry name" value="TPR-like"/>
    <property type="match status" value="1"/>
</dbReference>
<evidence type="ECO:0000256" key="1">
    <source>
        <dbReference type="PROSITE-ProRule" id="PRU00339"/>
    </source>
</evidence>